<evidence type="ECO:0000256" key="1">
    <source>
        <dbReference type="SAM" id="Phobius"/>
    </source>
</evidence>
<protein>
    <submittedName>
        <fullName evidence="3">SdpI family protein</fullName>
    </submittedName>
</protein>
<keyword evidence="1" id="KW-0472">Membrane</keyword>
<name>A0ABW5INL1_9BACT</name>
<feature type="transmembrane region" description="Helical" evidence="1">
    <location>
        <begin position="189"/>
        <end position="209"/>
    </location>
</feature>
<comment type="caution">
    <text evidence="3">The sequence shown here is derived from an EMBL/GenBank/DDBJ whole genome shotgun (WGS) entry which is preliminary data.</text>
</comment>
<reference evidence="4" key="1">
    <citation type="journal article" date="2019" name="Int. J. Syst. Evol. Microbiol.">
        <title>The Global Catalogue of Microorganisms (GCM) 10K type strain sequencing project: providing services to taxonomists for standard genome sequencing and annotation.</title>
        <authorList>
            <consortium name="The Broad Institute Genomics Platform"/>
            <consortium name="The Broad Institute Genome Sequencing Center for Infectious Disease"/>
            <person name="Wu L."/>
            <person name="Ma J."/>
        </authorList>
    </citation>
    <scope>NUCLEOTIDE SEQUENCE [LARGE SCALE GENOMIC DNA]</scope>
    <source>
        <strain evidence="4">KCTC 42498</strain>
    </source>
</reference>
<keyword evidence="1" id="KW-0812">Transmembrane</keyword>
<feature type="transmembrane region" description="Helical" evidence="1">
    <location>
        <begin position="92"/>
        <end position="110"/>
    </location>
</feature>
<feature type="transmembrane region" description="Helical" evidence="1">
    <location>
        <begin position="52"/>
        <end position="71"/>
    </location>
</feature>
<dbReference type="Proteomes" id="UP001597544">
    <property type="component" value="Unassembled WGS sequence"/>
</dbReference>
<dbReference type="Pfam" id="PF07853">
    <property type="entry name" value="DUF1648"/>
    <property type="match status" value="1"/>
</dbReference>
<dbReference type="Pfam" id="PF13630">
    <property type="entry name" value="SdpI"/>
    <property type="match status" value="1"/>
</dbReference>
<keyword evidence="4" id="KW-1185">Reference proteome</keyword>
<gene>
    <name evidence="3" type="ORF">ACFSRY_11860</name>
</gene>
<organism evidence="3 4">
    <name type="scientific">Pontibacter locisalis</name>
    <dbReference type="NCBI Taxonomy" id="1719035"/>
    <lineage>
        <taxon>Bacteria</taxon>
        <taxon>Pseudomonadati</taxon>
        <taxon>Bacteroidota</taxon>
        <taxon>Cytophagia</taxon>
        <taxon>Cytophagales</taxon>
        <taxon>Hymenobacteraceae</taxon>
        <taxon>Pontibacter</taxon>
    </lineage>
</organism>
<dbReference type="InterPro" id="IPR012867">
    <property type="entry name" value="DUF1648"/>
</dbReference>
<feature type="transmembrane region" description="Helical" evidence="1">
    <location>
        <begin position="116"/>
        <end position="135"/>
    </location>
</feature>
<evidence type="ECO:0000313" key="4">
    <source>
        <dbReference type="Proteomes" id="UP001597544"/>
    </source>
</evidence>
<accession>A0ABW5INL1</accession>
<dbReference type="EMBL" id="JBHULU010000015">
    <property type="protein sequence ID" value="MFD2514563.1"/>
    <property type="molecule type" value="Genomic_DNA"/>
</dbReference>
<evidence type="ECO:0000259" key="2">
    <source>
        <dbReference type="Pfam" id="PF07853"/>
    </source>
</evidence>
<dbReference type="InterPro" id="IPR025962">
    <property type="entry name" value="SdpI/YhfL"/>
</dbReference>
<feature type="transmembrane region" description="Helical" evidence="1">
    <location>
        <begin position="164"/>
        <end position="183"/>
    </location>
</feature>
<dbReference type="PANTHER" id="PTHR37810">
    <property type="entry name" value="IMMUNITY PROTEIN SDPI"/>
    <property type="match status" value="1"/>
</dbReference>
<evidence type="ECO:0000313" key="3">
    <source>
        <dbReference type="EMBL" id="MFD2514563.1"/>
    </source>
</evidence>
<keyword evidence="1" id="KW-1133">Transmembrane helix</keyword>
<proteinExistence type="predicted"/>
<feature type="domain" description="DUF1648" evidence="2">
    <location>
        <begin position="15"/>
        <end position="58"/>
    </location>
</feature>
<dbReference type="RefSeq" id="WP_377507406.1">
    <property type="nucleotide sequence ID" value="NZ_JBHULU010000015.1"/>
</dbReference>
<sequence length="218" mass="24691">MKKAKLSTELITWAIALIPLVYLWIMWEQLPERVPVHFNLQGEANGWASKPWLVGITLFTTVGINLIMLLIPAIDPKRRIEGMGDKYVNLRLILVLFMSALSLFIVHSAASENGLNHNIMLVLIGTLFAALGNYFQAVKPNYFIGIRTPWTLESENVWRKTHRVGGRLWLIGGILMALLPLISDNALRETIFLSIVAVIVVIPVLYSFLEFKREQVAR</sequence>
<dbReference type="InterPro" id="IPR026272">
    <property type="entry name" value="SdpI"/>
</dbReference>
<dbReference type="PANTHER" id="PTHR37810:SF5">
    <property type="entry name" value="IMMUNITY PROTEIN SDPI"/>
    <property type="match status" value="1"/>
</dbReference>
<dbReference type="PIRSF" id="PIRSF038959">
    <property type="entry name" value="SdpI"/>
    <property type="match status" value="1"/>
</dbReference>
<feature type="transmembrane region" description="Helical" evidence="1">
    <location>
        <begin position="10"/>
        <end position="27"/>
    </location>
</feature>